<keyword evidence="1" id="KW-1133">Transmembrane helix</keyword>
<reference evidence="2 3" key="1">
    <citation type="submission" date="2018-06" db="EMBL/GenBank/DDBJ databases">
        <authorList>
            <consortium name="Pathogen Informatics"/>
            <person name="Doyle S."/>
        </authorList>
    </citation>
    <scope>NUCLEOTIDE SEQUENCE [LARGE SCALE GENOMIC DNA]</scope>
    <source>
        <strain evidence="2 3">NCTC13163</strain>
    </source>
</reference>
<organism evidence="2 3">
    <name type="scientific">Exiguobacterium aurantiacum</name>
    <dbReference type="NCBI Taxonomy" id="33987"/>
    <lineage>
        <taxon>Bacteria</taxon>
        <taxon>Bacillati</taxon>
        <taxon>Bacillota</taxon>
        <taxon>Bacilli</taxon>
        <taxon>Bacillales</taxon>
        <taxon>Bacillales Family XII. Incertae Sedis</taxon>
        <taxon>Exiguobacterium</taxon>
    </lineage>
</organism>
<dbReference type="STRING" id="1397694.GCA_000702585_00967"/>
<sequence length="133" mass="14987">MIEKIWSLRLIRLAALFGVIGTAIGSHMSGAGSYAFRPIHAHILLAGWLSVFAWGVFYRLYRVKHSLLVTVHGWTAVIGSIGLTSGMWLYAMNPFAWNETFTMVYFIIGGTVSLISFILFLIVTYMIDHDERD</sequence>
<protein>
    <recommendedName>
        <fullName evidence="4">Cbb3-type cytochrome oxidase, subunit 1</fullName>
    </recommendedName>
</protein>
<name>A0A377FRK0_9BACL</name>
<keyword evidence="1" id="KW-0472">Membrane</keyword>
<evidence type="ECO:0000313" key="3">
    <source>
        <dbReference type="Proteomes" id="UP000254060"/>
    </source>
</evidence>
<feature type="transmembrane region" description="Helical" evidence="1">
    <location>
        <begin position="41"/>
        <end position="61"/>
    </location>
</feature>
<evidence type="ECO:0008006" key="4">
    <source>
        <dbReference type="Google" id="ProtNLM"/>
    </source>
</evidence>
<evidence type="ECO:0000313" key="2">
    <source>
        <dbReference type="EMBL" id="STO07106.1"/>
    </source>
</evidence>
<feature type="transmembrane region" description="Helical" evidence="1">
    <location>
        <begin position="73"/>
        <end position="91"/>
    </location>
</feature>
<proteinExistence type="predicted"/>
<dbReference type="Proteomes" id="UP000254060">
    <property type="component" value="Unassembled WGS sequence"/>
</dbReference>
<dbReference type="EMBL" id="UGGP01000001">
    <property type="protein sequence ID" value="STO07106.1"/>
    <property type="molecule type" value="Genomic_DNA"/>
</dbReference>
<gene>
    <name evidence="2" type="ORF">NCTC13163_00451</name>
</gene>
<keyword evidence="1" id="KW-0812">Transmembrane</keyword>
<evidence type="ECO:0000256" key="1">
    <source>
        <dbReference type="SAM" id="Phobius"/>
    </source>
</evidence>
<feature type="transmembrane region" description="Helical" evidence="1">
    <location>
        <begin position="103"/>
        <end position="127"/>
    </location>
</feature>
<dbReference type="AlphaFoldDB" id="A0A377FRK0"/>
<accession>A0A377FRK0</accession>